<dbReference type="OrthoDB" id="9801987at2"/>
<evidence type="ECO:0000256" key="1">
    <source>
        <dbReference type="ARBA" id="ARBA00005417"/>
    </source>
</evidence>
<proteinExistence type="inferred from homology"/>
<dbReference type="InterPro" id="IPR027417">
    <property type="entry name" value="P-loop_NTPase"/>
</dbReference>
<reference evidence="6 7" key="1">
    <citation type="submission" date="2018-07" db="EMBL/GenBank/DDBJ databases">
        <title>Leeuwenhoekiella genomics.</title>
        <authorList>
            <person name="Tahon G."/>
            <person name="Willems A."/>
        </authorList>
    </citation>
    <scope>NUCLEOTIDE SEQUENCE [LARGE SCALE GENOMIC DNA]</scope>
    <source>
        <strain evidence="6 7">R-50232</strain>
    </source>
</reference>
<name>A0A4Q0NWW8_9FLAO</name>
<keyword evidence="2" id="KW-0813">Transport</keyword>
<accession>A0A4Q0NWW8</accession>
<evidence type="ECO:0000256" key="4">
    <source>
        <dbReference type="ARBA" id="ARBA00022840"/>
    </source>
</evidence>
<keyword evidence="4 6" id="KW-0067">ATP-binding</keyword>
<gene>
    <name evidence="6" type="ORF">DSM04_102221</name>
</gene>
<evidence type="ECO:0000313" key="7">
    <source>
        <dbReference type="Proteomes" id="UP000289821"/>
    </source>
</evidence>
<evidence type="ECO:0000259" key="5">
    <source>
        <dbReference type="PROSITE" id="PS50893"/>
    </source>
</evidence>
<evidence type="ECO:0000256" key="2">
    <source>
        <dbReference type="ARBA" id="ARBA00022448"/>
    </source>
</evidence>
<dbReference type="SUPFAM" id="SSF52540">
    <property type="entry name" value="P-loop containing nucleoside triphosphate hydrolases"/>
    <property type="match status" value="1"/>
</dbReference>
<dbReference type="PANTHER" id="PTHR43335:SF2">
    <property type="entry name" value="ABC TRANSPORTER, ATP-BINDING PROTEIN"/>
    <property type="match status" value="1"/>
</dbReference>
<dbReference type="Proteomes" id="UP000289821">
    <property type="component" value="Unassembled WGS sequence"/>
</dbReference>
<dbReference type="RefSeq" id="WP_128760311.1">
    <property type="nucleotide sequence ID" value="NZ_QOVI01000002.1"/>
</dbReference>
<dbReference type="Gene3D" id="3.40.50.300">
    <property type="entry name" value="P-loop containing nucleotide triphosphate hydrolases"/>
    <property type="match status" value="1"/>
</dbReference>
<comment type="similarity">
    <text evidence="1">Belongs to the ABC transporter superfamily.</text>
</comment>
<keyword evidence="3" id="KW-0547">Nucleotide-binding</keyword>
<evidence type="ECO:0000313" key="6">
    <source>
        <dbReference type="EMBL" id="RXG16640.1"/>
    </source>
</evidence>
<dbReference type="SMART" id="SM00382">
    <property type="entry name" value="AAA"/>
    <property type="match status" value="1"/>
</dbReference>
<dbReference type="EMBL" id="QOVI01000002">
    <property type="protein sequence ID" value="RXG16640.1"/>
    <property type="molecule type" value="Genomic_DNA"/>
</dbReference>
<keyword evidence="7" id="KW-1185">Reference proteome</keyword>
<dbReference type="PANTHER" id="PTHR43335">
    <property type="entry name" value="ABC TRANSPORTER, ATP-BINDING PROTEIN"/>
    <property type="match status" value="1"/>
</dbReference>
<comment type="caution">
    <text evidence="6">The sequence shown here is derived from an EMBL/GenBank/DDBJ whole genome shotgun (WGS) entry which is preliminary data.</text>
</comment>
<dbReference type="AlphaFoldDB" id="A0A4Q0NWW8"/>
<dbReference type="GO" id="GO:0016887">
    <property type="term" value="F:ATP hydrolysis activity"/>
    <property type="evidence" value="ECO:0007669"/>
    <property type="project" value="InterPro"/>
</dbReference>
<organism evidence="6 7">
    <name type="scientific">Leeuwenhoekiella aestuarii</name>
    <dbReference type="NCBI Taxonomy" id="2249426"/>
    <lineage>
        <taxon>Bacteria</taxon>
        <taxon>Pseudomonadati</taxon>
        <taxon>Bacteroidota</taxon>
        <taxon>Flavobacteriia</taxon>
        <taxon>Flavobacteriales</taxon>
        <taxon>Flavobacteriaceae</taxon>
        <taxon>Leeuwenhoekiella</taxon>
    </lineage>
</organism>
<dbReference type="Pfam" id="PF00005">
    <property type="entry name" value="ABC_tran"/>
    <property type="match status" value="1"/>
</dbReference>
<sequence length="283" mass="30654">MLHATELSKSYKSGNALHNFSIELKPGVISGLLGRNGAGKTTLFKILCGLITPDYGTVAVASKRAKPIGAVIEQPGLYGYLNAYENLRLFAQIQKAPADVNSVKNYLESVGLPVDRKDPVRNFSMGMKQRLGIAIALLNDPDILILDEPFSGLDPTGVASLIKLIKKLATQNIAILLSSHLMTELQKCCDYLYVIDNGTLVNKGETRMLLDGLISRYTITATNIETSRTLQPYLVAAEKNTASIKCSSEHIPGILQNVLEEGFAVTSCLPDITLEQLVIPLAP</sequence>
<evidence type="ECO:0000256" key="3">
    <source>
        <dbReference type="ARBA" id="ARBA00022741"/>
    </source>
</evidence>
<dbReference type="GO" id="GO:0005524">
    <property type="term" value="F:ATP binding"/>
    <property type="evidence" value="ECO:0007669"/>
    <property type="project" value="UniProtKB-KW"/>
</dbReference>
<dbReference type="InterPro" id="IPR003439">
    <property type="entry name" value="ABC_transporter-like_ATP-bd"/>
</dbReference>
<dbReference type="PROSITE" id="PS50893">
    <property type="entry name" value="ABC_TRANSPORTER_2"/>
    <property type="match status" value="1"/>
</dbReference>
<protein>
    <submittedName>
        <fullName evidence="6">ABC-2 type transport system ATP-binding protein</fullName>
    </submittedName>
</protein>
<dbReference type="InterPro" id="IPR003593">
    <property type="entry name" value="AAA+_ATPase"/>
</dbReference>
<feature type="domain" description="ABC transporter" evidence="5">
    <location>
        <begin position="2"/>
        <end position="222"/>
    </location>
</feature>